<feature type="region of interest" description="Disordered" evidence="1">
    <location>
        <begin position="194"/>
        <end position="237"/>
    </location>
</feature>
<accession>A0A9P0AC70</accession>
<evidence type="ECO:0000313" key="3">
    <source>
        <dbReference type="Proteomes" id="UP001152759"/>
    </source>
</evidence>
<dbReference type="EMBL" id="OU963865">
    <property type="protein sequence ID" value="CAH0388649.1"/>
    <property type="molecule type" value="Genomic_DNA"/>
</dbReference>
<evidence type="ECO:0000256" key="1">
    <source>
        <dbReference type="SAM" id="MobiDB-lite"/>
    </source>
</evidence>
<proteinExistence type="predicted"/>
<protein>
    <submittedName>
        <fullName evidence="2">Uncharacterized protein</fullName>
    </submittedName>
</protein>
<dbReference type="AlphaFoldDB" id="A0A9P0AC70"/>
<dbReference type="Proteomes" id="UP001152759">
    <property type="component" value="Chromosome 4"/>
</dbReference>
<keyword evidence="3" id="KW-1185">Reference proteome</keyword>
<name>A0A9P0AC70_BEMTA</name>
<feature type="compositionally biased region" description="Polar residues" evidence="1">
    <location>
        <begin position="194"/>
        <end position="208"/>
    </location>
</feature>
<evidence type="ECO:0000313" key="2">
    <source>
        <dbReference type="EMBL" id="CAH0388649.1"/>
    </source>
</evidence>
<reference evidence="2" key="1">
    <citation type="submission" date="2021-12" db="EMBL/GenBank/DDBJ databases">
        <authorList>
            <person name="King R."/>
        </authorList>
    </citation>
    <scope>NUCLEOTIDE SEQUENCE</scope>
</reference>
<organism evidence="2 3">
    <name type="scientific">Bemisia tabaci</name>
    <name type="common">Sweetpotato whitefly</name>
    <name type="synonym">Aleurodes tabaci</name>
    <dbReference type="NCBI Taxonomy" id="7038"/>
    <lineage>
        <taxon>Eukaryota</taxon>
        <taxon>Metazoa</taxon>
        <taxon>Ecdysozoa</taxon>
        <taxon>Arthropoda</taxon>
        <taxon>Hexapoda</taxon>
        <taxon>Insecta</taxon>
        <taxon>Pterygota</taxon>
        <taxon>Neoptera</taxon>
        <taxon>Paraneoptera</taxon>
        <taxon>Hemiptera</taxon>
        <taxon>Sternorrhyncha</taxon>
        <taxon>Aleyrodoidea</taxon>
        <taxon>Aleyrodidae</taxon>
        <taxon>Aleyrodinae</taxon>
        <taxon>Bemisia</taxon>
    </lineage>
</organism>
<feature type="compositionally biased region" description="Basic and acidic residues" evidence="1">
    <location>
        <begin position="209"/>
        <end position="220"/>
    </location>
</feature>
<gene>
    <name evidence="2" type="ORF">BEMITA_LOCUS7554</name>
</gene>
<feature type="region of interest" description="Disordered" evidence="1">
    <location>
        <begin position="137"/>
        <end position="156"/>
    </location>
</feature>
<sequence length="237" mass="26104">MEMEATESQSHCSLFLATPKVPNPIEYVFPYLWTRNLTKCDFVMLQLGGPHETGIIYLGRRRASSEESSTDNEIENDNENESDAFACEEVTRCSVTFIGDNVLINGKSNLKKHAKREKLRIQFKDETTTYEYVSESSLLEDLSPSPIPTCGQSSPSVPSVIGNVSSLSSYTPSKAQLGNQDFQLGVTRASSAVHSTVNVPSSPAQSDQSKTESDYLKPAEDNETLTWSEGQSADLLF</sequence>